<organism evidence="3 4">
    <name type="scientific">Setaria italica</name>
    <name type="common">Foxtail millet</name>
    <name type="synonym">Panicum italicum</name>
    <dbReference type="NCBI Taxonomy" id="4555"/>
    <lineage>
        <taxon>Eukaryota</taxon>
        <taxon>Viridiplantae</taxon>
        <taxon>Streptophyta</taxon>
        <taxon>Embryophyta</taxon>
        <taxon>Tracheophyta</taxon>
        <taxon>Spermatophyta</taxon>
        <taxon>Magnoliopsida</taxon>
        <taxon>Liliopsida</taxon>
        <taxon>Poales</taxon>
        <taxon>Poaceae</taxon>
        <taxon>PACMAD clade</taxon>
        <taxon>Panicoideae</taxon>
        <taxon>Panicodae</taxon>
        <taxon>Paniceae</taxon>
        <taxon>Cenchrinae</taxon>
        <taxon>Setaria</taxon>
    </lineage>
</organism>
<dbReference type="InterPro" id="IPR022059">
    <property type="entry name" value="DUF3615"/>
</dbReference>
<evidence type="ECO:0000259" key="1">
    <source>
        <dbReference type="Pfam" id="PF12274"/>
    </source>
</evidence>
<dbReference type="PANTHER" id="PTHR33120">
    <property type="entry name" value="EXPRESSED PROTEIN-RELATED"/>
    <property type="match status" value="1"/>
</dbReference>
<evidence type="ECO:0000259" key="2">
    <source>
        <dbReference type="Pfam" id="PF20235"/>
    </source>
</evidence>
<dbReference type="Pfam" id="PF20235">
    <property type="entry name" value="PIR2-like_helical"/>
    <property type="match status" value="2"/>
</dbReference>
<feature type="domain" description="DUF3615" evidence="1">
    <location>
        <begin position="512"/>
        <end position="611"/>
    </location>
</feature>
<protein>
    <submittedName>
        <fullName evidence="3">Uncharacterized protein</fullName>
    </submittedName>
</protein>
<dbReference type="EnsemblPlants" id="KQL09729">
    <property type="protein sequence ID" value="KQL09729"/>
    <property type="gene ID" value="SETIT_008414mg"/>
</dbReference>
<proteinExistence type="predicted"/>
<dbReference type="AlphaFoldDB" id="K3Y2J0"/>
<dbReference type="Proteomes" id="UP000004995">
    <property type="component" value="Unassembled WGS sequence"/>
</dbReference>
<evidence type="ECO:0000313" key="3">
    <source>
        <dbReference type="EnsemblPlants" id="KQL09729"/>
    </source>
</evidence>
<dbReference type="InParanoid" id="K3Y2J0"/>
<dbReference type="HOGENOM" id="CLU_011465_3_0_1"/>
<dbReference type="OMA" id="YFDHEND"/>
<name>K3Y2J0_SETIT</name>
<dbReference type="eggNOG" id="ENOG502R3AP">
    <property type="taxonomic scope" value="Eukaryota"/>
</dbReference>
<keyword evidence="4" id="KW-1185">Reference proteome</keyword>
<dbReference type="PANTHER" id="PTHR33120:SF42">
    <property type="entry name" value="OS12G0105000 PROTEIN"/>
    <property type="match status" value="1"/>
</dbReference>
<dbReference type="Pfam" id="PF12274">
    <property type="entry name" value="DUF3615"/>
    <property type="match status" value="1"/>
</dbReference>
<evidence type="ECO:0000313" key="4">
    <source>
        <dbReference type="Proteomes" id="UP000004995"/>
    </source>
</evidence>
<sequence>MNPNLALLPIQDMPELLKCVIGGGACFGLLDPVSNIILSAVSYLDRLENPPPEELARRHGMSIQQQQCEESQKWIIDHVDMDFVEKIGLKFAAGRSRKGLTVFLQNYFRCLTVKQASRYVELANFDLTLAIKLVYHDRFTADPLFVPDPTSSKTKAALKQAALEARLWAPHEDFVLLATSCYPRDLLQKATAKLLRKENLSSFCIRRMLKLMQWRSSTVPNSEDLNVAHLIALRHPGDLAAEMILCLESVPSLTIPWRLGKHNSSSCGYHRALKLQLLDSIHVFYLEALARLPTEFLHKHLRGILMGGHCFGPFDPVSNIILNAVWFEQAFQLDCGEDTEADVLDNRCSLRMERRSLEGLIQLVFSFIGGSHDSDGYEQKALEYLCSKKCDISHELYRATGTFDHETCTWKFISAASAAKHPQSTCLGRFYASLYTTVVGDSMRFLISGKNAISDQELHHLWDLIKVITHQEDPMDLSMGPVRTLSQNAWKVLAEKKKNFKVEQSFVRKMVDLILSKYNSAHAAAPIYKLHIICGVATSSSCSGLMCFHVNFLARTGCKFFAPLTLTKEHTTSFIHDQLRPFFCCPISMPKSFELGRCCHCEKIGSKILHPISESYVSSNGDDLSYSFPILNKMDEYVVDVDKALDTEFLYFDHDKDQHLCHLLEDA</sequence>
<reference evidence="3" key="2">
    <citation type="submission" date="2018-08" db="UniProtKB">
        <authorList>
            <consortium name="EnsemblPlants"/>
        </authorList>
    </citation>
    <scope>IDENTIFICATION</scope>
    <source>
        <strain evidence="3">Yugu1</strain>
    </source>
</reference>
<dbReference type="Gramene" id="KQL09729">
    <property type="protein sequence ID" value="KQL09729"/>
    <property type="gene ID" value="SETIT_008414mg"/>
</dbReference>
<feature type="domain" description="PIR2-like helical" evidence="2">
    <location>
        <begin position="6"/>
        <end position="134"/>
    </location>
</feature>
<feature type="domain" description="PIR2-like helical" evidence="2">
    <location>
        <begin position="279"/>
        <end position="395"/>
    </location>
</feature>
<dbReference type="EMBL" id="AGNK02002259">
    <property type="status" value="NOT_ANNOTATED_CDS"/>
    <property type="molecule type" value="Genomic_DNA"/>
</dbReference>
<dbReference type="InterPro" id="IPR046527">
    <property type="entry name" value="PIR2-like_helical"/>
</dbReference>
<reference evidence="4" key="1">
    <citation type="journal article" date="2012" name="Nat. Biotechnol.">
        <title>Reference genome sequence of the model plant Setaria.</title>
        <authorList>
            <person name="Bennetzen J.L."/>
            <person name="Schmutz J."/>
            <person name="Wang H."/>
            <person name="Percifield R."/>
            <person name="Hawkins J."/>
            <person name="Pontaroli A.C."/>
            <person name="Estep M."/>
            <person name="Feng L."/>
            <person name="Vaughn J.N."/>
            <person name="Grimwood J."/>
            <person name="Jenkins J."/>
            <person name="Barry K."/>
            <person name="Lindquist E."/>
            <person name="Hellsten U."/>
            <person name="Deshpande S."/>
            <person name="Wang X."/>
            <person name="Wu X."/>
            <person name="Mitros T."/>
            <person name="Triplett J."/>
            <person name="Yang X."/>
            <person name="Ye C.Y."/>
            <person name="Mauro-Herrera M."/>
            <person name="Wang L."/>
            <person name="Li P."/>
            <person name="Sharma M."/>
            <person name="Sharma R."/>
            <person name="Ronald P.C."/>
            <person name="Panaud O."/>
            <person name="Kellogg E.A."/>
            <person name="Brutnell T.P."/>
            <person name="Doust A.N."/>
            <person name="Tuskan G.A."/>
            <person name="Rokhsar D."/>
            <person name="Devos K.M."/>
        </authorList>
    </citation>
    <scope>NUCLEOTIDE SEQUENCE [LARGE SCALE GENOMIC DNA]</scope>
    <source>
        <strain evidence="4">cv. Yugu1</strain>
    </source>
</reference>
<accession>K3Y2J0</accession>